<evidence type="ECO:0000259" key="2">
    <source>
        <dbReference type="Pfam" id="PF01156"/>
    </source>
</evidence>
<dbReference type="CDD" id="cd02652">
    <property type="entry name" value="nuc_hydro_2"/>
    <property type="match status" value="1"/>
</dbReference>
<dbReference type="EMBL" id="LN899827">
    <property type="protein sequence ID" value="CUV47980.1"/>
    <property type="molecule type" value="Genomic_DNA"/>
</dbReference>
<organism evidence="3">
    <name type="scientific">Ralstonia solanacearum</name>
    <name type="common">Pseudomonas solanacearum</name>
    <dbReference type="NCBI Taxonomy" id="305"/>
    <lineage>
        <taxon>Bacteria</taxon>
        <taxon>Pseudomonadati</taxon>
        <taxon>Pseudomonadota</taxon>
        <taxon>Betaproteobacteria</taxon>
        <taxon>Burkholderiales</taxon>
        <taxon>Burkholderiaceae</taxon>
        <taxon>Ralstonia</taxon>
        <taxon>Ralstonia solanacearum species complex</taxon>
    </lineage>
</organism>
<sequence>MAMKAVTRSPAYPSGLRDLAATAKTDATTYPLRPHNSMPPGTAGEQKPPGKSSAGGPLAGLSKTGLGVVLPERALHLPAMESLAAPARLLPRTRPASADAVRRALLTAFWGSHGAPEDYAEQQLLNQLRSHKPAVPMPCILFTDPNKDPDDVVAFTLAKPLQAFRLVKMAHAVATLGERDVRTRRAGVARGVFDRLDLQEVRVTVGLDYAIKPEHAKDHAKFLDQGEALHVKLKPEAASEDSVAALRESLTQAAAPVTLVVIAGMTDPCALVTAEPGLVKQKVGRVVIMGGVRPDKDEDGYVQPDDRAYNNTTDFAAACRFYRRVQELGIPLRIVTREAAYRAAVPRTFYEDMAQSGHVVGQYLKDVQKHALNTLWDGIDQGRIAKLDKHWFFNTFIAREIGQGDAAAWAARNHTFDAIWEQVVRLNLYDPMTLLAAVPASAQMLFRPKAVQDAGRGLVEVIGADEVHCPSDARQLMSGLVKMALANTPGTR</sequence>
<dbReference type="InterPro" id="IPR001910">
    <property type="entry name" value="Inosine/uridine_hydrolase_dom"/>
</dbReference>
<dbReference type="NCBIfam" id="NF041355">
    <property type="entry name" value="XopQ"/>
    <property type="match status" value="1"/>
</dbReference>
<feature type="region of interest" description="Disordered" evidence="1">
    <location>
        <begin position="25"/>
        <end position="58"/>
    </location>
</feature>
<gene>
    <name evidence="3" type="ORF">TO10_v1_1380008</name>
</gene>
<feature type="domain" description="Inosine/uridine-preferring nucleoside hydrolase" evidence="2">
    <location>
        <begin position="140"/>
        <end position="370"/>
    </location>
</feature>
<name>A0A0S4WMC4_RALSL</name>
<dbReference type="SUPFAM" id="SSF53590">
    <property type="entry name" value="Nucleoside hydrolase"/>
    <property type="match status" value="1"/>
</dbReference>
<dbReference type="Pfam" id="PF01156">
    <property type="entry name" value="IU_nuc_hydro"/>
    <property type="match status" value="1"/>
</dbReference>
<dbReference type="GO" id="GO:0016799">
    <property type="term" value="F:hydrolase activity, hydrolyzing N-glycosyl compounds"/>
    <property type="evidence" value="ECO:0007669"/>
    <property type="project" value="InterPro"/>
</dbReference>
<dbReference type="Gene3D" id="3.90.245.10">
    <property type="entry name" value="Ribonucleoside hydrolase-like"/>
    <property type="match status" value="1"/>
</dbReference>
<dbReference type="InterPro" id="IPR036452">
    <property type="entry name" value="Ribo_hydro-like"/>
</dbReference>
<accession>A0A0S4WMC4</accession>
<evidence type="ECO:0000256" key="1">
    <source>
        <dbReference type="SAM" id="MobiDB-lite"/>
    </source>
</evidence>
<protein>
    <submittedName>
        <fullName evidence="3">Putative type III effector HolPtoQ</fullName>
    </submittedName>
</protein>
<evidence type="ECO:0000313" key="3">
    <source>
        <dbReference type="EMBL" id="CUV47980.1"/>
    </source>
</evidence>
<proteinExistence type="predicted"/>
<dbReference type="AlphaFoldDB" id="A0A0S4WMC4"/>
<reference evidence="3" key="1">
    <citation type="submission" date="2015-10" db="EMBL/GenBank/DDBJ databases">
        <authorList>
            <person name="Gilbert D.G."/>
        </authorList>
    </citation>
    <scope>NUCLEOTIDE SEQUENCE</scope>
    <source>
        <strain evidence="3">Phyl III-seqv23</strain>
    </source>
</reference>